<dbReference type="PANTHER" id="PTHR37736:SF2">
    <property type="entry name" value="GENOME ASSEMBLY, CHROMOSOME: A09"/>
    <property type="match status" value="1"/>
</dbReference>
<feature type="compositionally biased region" description="Polar residues" evidence="1">
    <location>
        <begin position="122"/>
        <end position="133"/>
    </location>
</feature>
<feature type="compositionally biased region" description="Basic residues" evidence="1">
    <location>
        <begin position="141"/>
        <end position="156"/>
    </location>
</feature>
<proteinExistence type="predicted"/>
<dbReference type="Proteomes" id="UP000694864">
    <property type="component" value="Chromosome 15"/>
</dbReference>
<dbReference type="RefSeq" id="XP_010466896.1">
    <property type="nucleotide sequence ID" value="XM_010468594.1"/>
</dbReference>
<name>A0ABM0W7Q5_CAMSA</name>
<keyword evidence="2" id="KW-1185">Reference proteome</keyword>
<feature type="region of interest" description="Disordered" evidence="1">
    <location>
        <begin position="66"/>
        <end position="156"/>
    </location>
</feature>
<reference evidence="3" key="2">
    <citation type="submission" date="2025-08" db="UniProtKB">
        <authorList>
            <consortium name="RefSeq"/>
        </authorList>
    </citation>
    <scope>IDENTIFICATION</scope>
    <source>
        <tissue evidence="3">Leaf</tissue>
    </source>
</reference>
<accession>A0ABM0W7Q5</accession>
<evidence type="ECO:0000313" key="3">
    <source>
        <dbReference type="RefSeq" id="XP_010466896.1"/>
    </source>
</evidence>
<evidence type="ECO:0000313" key="2">
    <source>
        <dbReference type="Proteomes" id="UP000694864"/>
    </source>
</evidence>
<dbReference type="GeneID" id="104747029"/>
<evidence type="ECO:0000256" key="1">
    <source>
        <dbReference type="SAM" id="MobiDB-lite"/>
    </source>
</evidence>
<sequence>MAATEGPVVALISKRLRAHRKKYNKIVGLEESISQGKTLNKDQVEILRSKPIVTALIDELLKLRIPPPSDVVPEETSVPAKKKKQQKERKEEAEEENVAAKNDDEDCKISEDGLNSDEVSKDNTSPSESSQDVTPPPSNGKSRRRRRKAKKPQISE</sequence>
<protein>
    <submittedName>
        <fullName evidence="3">Uncharacterized protein LOC104747029</fullName>
    </submittedName>
</protein>
<dbReference type="PANTHER" id="PTHR37736">
    <property type="entry name" value="GLYCINE-RICH PROTEIN"/>
    <property type="match status" value="1"/>
</dbReference>
<gene>
    <name evidence="3" type="primary">LOC104747029</name>
</gene>
<organism evidence="2 3">
    <name type="scientific">Camelina sativa</name>
    <name type="common">False flax</name>
    <name type="synonym">Myagrum sativum</name>
    <dbReference type="NCBI Taxonomy" id="90675"/>
    <lineage>
        <taxon>Eukaryota</taxon>
        <taxon>Viridiplantae</taxon>
        <taxon>Streptophyta</taxon>
        <taxon>Embryophyta</taxon>
        <taxon>Tracheophyta</taxon>
        <taxon>Spermatophyta</taxon>
        <taxon>Magnoliopsida</taxon>
        <taxon>eudicotyledons</taxon>
        <taxon>Gunneridae</taxon>
        <taxon>Pentapetalae</taxon>
        <taxon>rosids</taxon>
        <taxon>malvids</taxon>
        <taxon>Brassicales</taxon>
        <taxon>Brassicaceae</taxon>
        <taxon>Camelineae</taxon>
        <taxon>Camelina</taxon>
    </lineage>
</organism>
<reference evidence="2" key="1">
    <citation type="journal article" date="2014" name="Nat. Commun.">
        <title>The emerging biofuel crop Camelina sativa retains a highly undifferentiated hexaploid genome structure.</title>
        <authorList>
            <person name="Kagale S."/>
            <person name="Koh C."/>
            <person name="Nixon J."/>
            <person name="Bollina V."/>
            <person name="Clarke W.E."/>
            <person name="Tuteja R."/>
            <person name="Spillane C."/>
            <person name="Robinson S.J."/>
            <person name="Links M.G."/>
            <person name="Clarke C."/>
            <person name="Higgins E.E."/>
            <person name="Huebert T."/>
            <person name="Sharpe A.G."/>
            <person name="Parkin I.A."/>
        </authorList>
    </citation>
    <scope>NUCLEOTIDE SEQUENCE [LARGE SCALE GENOMIC DNA]</scope>
    <source>
        <strain evidence="2">cv. DH55</strain>
    </source>
</reference>